<protein>
    <recommendedName>
        <fullName evidence="4">DUF4412 domain-containing protein</fullName>
    </recommendedName>
</protein>
<evidence type="ECO:0000256" key="1">
    <source>
        <dbReference type="SAM" id="SignalP"/>
    </source>
</evidence>
<dbReference type="EMBL" id="JH594606">
    <property type="protein sequence ID" value="EHQ02916.1"/>
    <property type="molecule type" value="Genomic_DNA"/>
</dbReference>
<accession>H2BVZ9</accession>
<dbReference type="RefSeq" id="WP_006989226.1">
    <property type="nucleotide sequence ID" value="NZ_JH594606.1"/>
</dbReference>
<keyword evidence="1" id="KW-0732">Signal</keyword>
<dbReference type="eggNOG" id="ENOG5032SGH">
    <property type="taxonomic scope" value="Bacteria"/>
</dbReference>
<dbReference type="Proteomes" id="UP000003844">
    <property type="component" value="Unassembled WGS sequence"/>
</dbReference>
<sequence>MKLLPLTFGLMFCLGISAQTSLLGNVINWTHGEAVIAHFGMFNGEMTEMGTISPDGTLNIPLDPDYFTSIKKLAEKEAAEAPEGWSMSYRTIASTFSCMFEENITTSNGEAIVSGLPELLITDKSGQTEYGYLYAVSSPEVAWWLKTYGEKGISPGYYLSWIYIESPAAATGECKIPTYTGNGEEMYEDTLLFDVKLEKGWNVVKYEITEIFTSQTGKTYPSKTLVSRLPEVPDDLQWHAIGN</sequence>
<keyword evidence="3" id="KW-1185">Reference proteome</keyword>
<gene>
    <name evidence="2" type="ORF">Gilli_2285</name>
</gene>
<dbReference type="OrthoDB" id="1143663at2"/>
<evidence type="ECO:0000313" key="2">
    <source>
        <dbReference type="EMBL" id="EHQ02916.1"/>
    </source>
</evidence>
<organism evidence="2 3">
    <name type="scientific">Gillisia limnaea (strain DSM 15749 / LMG 21470 / R-8282)</name>
    <dbReference type="NCBI Taxonomy" id="865937"/>
    <lineage>
        <taxon>Bacteria</taxon>
        <taxon>Pseudomonadati</taxon>
        <taxon>Bacteroidota</taxon>
        <taxon>Flavobacteriia</taxon>
        <taxon>Flavobacteriales</taxon>
        <taxon>Flavobacteriaceae</taxon>
        <taxon>Gillisia</taxon>
    </lineage>
</organism>
<feature type="signal peptide" evidence="1">
    <location>
        <begin position="1"/>
        <end position="18"/>
    </location>
</feature>
<name>H2BVZ9_GILLR</name>
<dbReference type="HOGENOM" id="CLU_1141300_0_0_10"/>
<feature type="chain" id="PRO_5003559557" description="DUF4412 domain-containing protein" evidence="1">
    <location>
        <begin position="19"/>
        <end position="243"/>
    </location>
</feature>
<evidence type="ECO:0008006" key="4">
    <source>
        <dbReference type="Google" id="ProtNLM"/>
    </source>
</evidence>
<proteinExistence type="predicted"/>
<reference evidence="3" key="1">
    <citation type="journal article" date="2012" name="Stand. Genomic Sci.">
        <title>Genome sequence of the Antarctic rhodopsins-containing flavobacterium Gillisia limnaea type strain (R-8282(T)).</title>
        <authorList>
            <person name="Riedel T."/>
            <person name="Held B."/>
            <person name="Nolan M."/>
            <person name="Lucas S."/>
            <person name="Lapidus A."/>
            <person name="Tice H."/>
            <person name="Del Rio T.G."/>
            <person name="Cheng J.F."/>
            <person name="Han C."/>
            <person name="Tapia R."/>
            <person name="Goodwin L.A."/>
            <person name="Pitluck S."/>
            <person name="Liolios K."/>
            <person name="Mavromatis K."/>
            <person name="Pagani I."/>
            <person name="Ivanova N."/>
            <person name="Mikhailova N."/>
            <person name="Pati A."/>
            <person name="Chen A."/>
            <person name="Palaniappan K."/>
            <person name="Land M."/>
            <person name="Rohde M."/>
            <person name="Tindall B.J."/>
            <person name="Detter J.C."/>
            <person name="Goker M."/>
            <person name="Bristow J."/>
            <person name="Eisen J.A."/>
            <person name="Markowitz V."/>
            <person name="Hugenholtz P."/>
            <person name="Kyrpides N.C."/>
            <person name="Klenk H.P."/>
            <person name="Woyke T."/>
        </authorList>
    </citation>
    <scope>NUCLEOTIDE SEQUENCE [LARGE SCALE GENOMIC DNA]</scope>
    <source>
        <strain evidence="3">DSM 15749 / LMG 21470 / R-8282</strain>
    </source>
</reference>
<evidence type="ECO:0000313" key="3">
    <source>
        <dbReference type="Proteomes" id="UP000003844"/>
    </source>
</evidence>
<dbReference type="AlphaFoldDB" id="H2BVZ9"/>